<gene>
    <name evidence="5" type="ORF">CLEP1334_LOCUS13220</name>
    <name evidence="6" type="ORF">CLEP1334_LOCUS13221</name>
</gene>
<dbReference type="EMBL" id="HBER01026265">
    <property type="protein sequence ID" value="CAD8537938.1"/>
    <property type="molecule type" value="Transcribed_RNA"/>
</dbReference>
<proteinExistence type="predicted"/>
<name>A0A6U5HDM0_9EUKA</name>
<feature type="domain" description="C2" evidence="4">
    <location>
        <begin position="3"/>
        <end position="125"/>
    </location>
</feature>
<feature type="transmembrane region" description="Helical" evidence="2">
    <location>
        <begin position="573"/>
        <end position="595"/>
    </location>
</feature>
<dbReference type="InterPro" id="IPR035892">
    <property type="entry name" value="C2_domain_sf"/>
</dbReference>
<feature type="compositionally biased region" description="Basic and acidic residues" evidence="1">
    <location>
        <begin position="522"/>
        <end position="545"/>
    </location>
</feature>
<evidence type="ECO:0000256" key="3">
    <source>
        <dbReference type="SAM" id="SignalP"/>
    </source>
</evidence>
<protein>
    <recommendedName>
        <fullName evidence="4">C2 domain-containing protein</fullName>
    </recommendedName>
</protein>
<dbReference type="SMART" id="SM00239">
    <property type="entry name" value="C2"/>
    <property type="match status" value="1"/>
</dbReference>
<reference evidence="6" key="1">
    <citation type="submission" date="2021-01" db="EMBL/GenBank/DDBJ databases">
        <authorList>
            <person name="Corre E."/>
            <person name="Pelletier E."/>
            <person name="Niang G."/>
            <person name="Scheremetjew M."/>
            <person name="Finn R."/>
            <person name="Kale V."/>
            <person name="Holt S."/>
            <person name="Cochrane G."/>
            <person name="Meng A."/>
            <person name="Brown T."/>
            <person name="Cohen L."/>
        </authorList>
    </citation>
    <scope>NUCLEOTIDE SEQUENCE</scope>
    <source>
        <strain evidence="6">RCC1130</strain>
    </source>
</reference>
<dbReference type="PROSITE" id="PS50004">
    <property type="entry name" value="C2"/>
    <property type="match status" value="1"/>
</dbReference>
<sequence length="637" mass="66427">MMVALTLWFAVAGAAAQELTGHLTVCAIQADSLEDMDADEWFGGGASDPYVTVQVGSESCSSVVLRDHSTAVWNHCCSFGLVPESEPIHVVVTDMDDHGDDDLIGLACTSVHSGTRWLDLIRHDTYGIVGSVQLQVIFELDGGASPSGVSRWQSVNGTAGSAEAHCPADYLLTDCVCLAADFGSQKCGGLSYATVQGRASCRLAAAPGALDIVGARCWQPPTSLRATVHTETSAATPAQVDSVAVAQCTMGSTVVGCSAAVPRGEKLPKSVKFEQGACAAVSDGSAVSSSARCASTAGAEVAFSINHWTYQSVSHMDKPTVAYCPDRFELSGCACFSEDARMCSGAAFTSDGGCTATMFTGGNILQVLRNTVRGQKGIFAQARCMWSGPSERLLMLSASDGAAAQSTACSTLADADAQFERERESFVTDLSRQTGYNWSAQSGAWWARQGERYDFTKSVNDVRNHPTTQAIQELMEGFGVSLPSSMPEDGLPVQAPVSALKEAVSQLPWSNMQDVKARVTELIKSRGGSHDRAKDRTSSSTRGDEPAASAGAGDQPEPPPTAGGADSGGGAGAFFGGVAATVALLAAALGGFIFYQRHKERGLMNRRFLSQDLTSSSAGTFNPPSIVVSPLQTGGAV</sequence>
<dbReference type="EMBL" id="HBER01026266">
    <property type="protein sequence ID" value="CAD8537939.1"/>
    <property type="molecule type" value="Transcribed_RNA"/>
</dbReference>
<keyword evidence="2" id="KW-0812">Transmembrane</keyword>
<accession>A0A6U5HDM0</accession>
<dbReference type="InterPro" id="IPR000008">
    <property type="entry name" value="C2_dom"/>
</dbReference>
<feature type="chain" id="PRO_5035585784" description="C2 domain-containing protein" evidence="3">
    <location>
        <begin position="17"/>
        <end position="637"/>
    </location>
</feature>
<dbReference type="SUPFAM" id="SSF49562">
    <property type="entry name" value="C2 domain (Calcium/lipid-binding domain, CaLB)"/>
    <property type="match status" value="1"/>
</dbReference>
<keyword evidence="3" id="KW-0732">Signal</keyword>
<dbReference type="Gene3D" id="2.60.40.150">
    <property type="entry name" value="C2 domain"/>
    <property type="match status" value="1"/>
</dbReference>
<evidence type="ECO:0000313" key="5">
    <source>
        <dbReference type="EMBL" id="CAD8537938.1"/>
    </source>
</evidence>
<keyword evidence="2" id="KW-0472">Membrane</keyword>
<dbReference type="CDD" id="cd00030">
    <property type="entry name" value="C2"/>
    <property type="match status" value="1"/>
</dbReference>
<evidence type="ECO:0000313" key="6">
    <source>
        <dbReference type="EMBL" id="CAD8537939.1"/>
    </source>
</evidence>
<evidence type="ECO:0000256" key="1">
    <source>
        <dbReference type="SAM" id="MobiDB-lite"/>
    </source>
</evidence>
<feature type="region of interest" description="Disordered" evidence="1">
    <location>
        <begin position="522"/>
        <end position="568"/>
    </location>
</feature>
<evidence type="ECO:0000259" key="4">
    <source>
        <dbReference type="PROSITE" id="PS50004"/>
    </source>
</evidence>
<keyword evidence="2" id="KW-1133">Transmembrane helix</keyword>
<organism evidence="6">
    <name type="scientific">Calcidiscus leptoporus</name>
    <dbReference type="NCBI Taxonomy" id="127549"/>
    <lineage>
        <taxon>Eukaryota</taxon>
        <taxon>Haptista</taxon>
        <taxon>Haptophyta</taxon>
        <taxon>Prymnesiophyceae</taxon>
        <taxon>Coccolithales</taxon>
        <taxon>Calcidiscaceae</taxon>
        <taxon>Calcidiscus</taxon>
    </lineage>
</organism>
<dbReference type="AlphaFoldDB" id="A0A6U5HDM0"/>
<feature type="signal peptide" evidence="3">
    <location>
        <begin position="1"/>
        <end position="16"/>
    </location>
</feature>
<evidence type="ECO:0000256" key="2">
    <source>
        <dbReference type="SAM" id="Phobius"/>
    </source>
</evidence>
<dbReference type="Pfam" id="PF00168">
    <property type="entry name" value="C2"/>
    <property type="match status" value="1"/>
</dbReference>